<dbReference type="InterPro" id="IPR003779">
    <property type="entry name" value="CMD-like"/>
</dbReference>
<reference evidence="2 3" key="1">
    <citation type="submission" date="2024-06" db="EMBL/GenBank/DDBJ databases">
        <title>Genomic Encyclopedia of Type Strains, Phase IV (KMG-IV): sequencing the most valuable type-strain genomes for metagenomic binning, comparative biology and taxonomic classification.</title>
        <authorList>
            <person name="Goeker M."/>
        </authorList>
    </citation>
    <scope>NUCLEOTIDE SEQUENCE [LARGE SCALE GENOMIC DNA]</scope>
    <source>
        <strain evidence="2 3">DSM 29780</strain>
    </source>
</reference>
<evidence type="ECO:0000313" key="3">
    <source>
        <dbReference type="Proteomes" id="UP001549047"/>
    </source>
</evidence>
<protein>
    <recommendedName>
        <fullName evidence="1">Carboxymuconolactone decarboxylase-like domain-containing protein</fullName>
    </recommendedName>
</protein>
<dbReference type="PANTHER" id="PTHR34846:SF11">
    <property type="entry name" value="4-CARBOXYMUCONOLACTONE DECARBOXYLASE FAMILY PROTEIN (AFU_ORTHOLOGUE AFUA_6G11590)"/>
    <property type="match status" value="1"/>
</dbReference>
<proteinExistence type="predicted"/>
<dbReference type="InterPro" id="IPR029032">
    <property type="entry name" value="AhpD-like"/>
</dbReference>
<keyword evidence="3" id="KW-1185">Reference proteome</keyword>
<sequence>MSRIPYTEISSLDAASQAILRDVPRNLFHLVAALPGALPGMVAMQHAMRISRSLDPKLREIAILRIGYLLEARYETYHHEGIGRAVGLTEAQLRAARTGDPMGMEELDATGLAMAGEMAVGPADPVTLDRVRALAGDQAALELGMTCAFYVMVCRLLTSFDIQVEDGQIDYAALMRHTTGGPV</sequence>
<dbReference type="PANTHER" id="PTHR34846">
    <property type="entry name" value="4-CARBOXYMUCONOLACTONE DECARBOXYLASE FAMILY PROTEIN (AFU_ORTHOLOGUE AFUA_6G11590)"/>
    <property type="match status" value="1"/>
</dbReference>
<gene>
    <name evidence="2" type="ORF">ABID16_004617</name>
</gene>
<comment type="caution">
    <text evidence="2">The sequence shown here is derived from an EMBL/GenBank/DDBJ whole genome shotgun (WGS) entry which is preliminary data.</text>
</comment>
<evidence type="ECO:0000259" key="1">
    <source>
        <dbReference type="Pfam" id="PF02627"/>
    </source>
</evidence>
<evidence type="ECO:0000313" key="2">
    <source>
        <dbReference type="EMBL" id="MET3616268.1"/>
    </source>
</evidence>
<dbReference type="SUPFAM" id="SSF69118">
    <property type="entry name" value="AhpD-like"/>
    <property type="match status" value="1"/>
</dbReference>
<feature type="domain" description="Carboxymuconolactone decarboxylase-like" evidence="1">
    <location>
        <begin position="40"/>
        <end position="98"/>
    </location>
</feature>
<dbReference type="Gene3D" id="1.20.1290.10">
    <property type="entry name" value="AhpD-like"/>
    <property type="match status" value="1"/>
</dbReference>
<dbReference type="RefSeq" id="WP_354558720.1">
    <property type="nucleotide sequence ID" value="NZ_JBEPMB010000016.1"/>
</dbReference>
<accession>A0ABV2J6B0</accession>
<organism evidence="2 3">
    <name type="scientific">Rhizobium aquaticum</name>
    <dbReference type="NCBI Taxonomy" id="1549636"/>
    <lineage>
        <taxon>Bacteria</taxon>
        <taxon>Pseudomonadati</taxon>
        <taxon>Pseudomonadota</taxon>
        <taxon>Alphaproteobacteria</taxon>
        <taxon>Hyphomicrobiales</taxon>
        <taxon>Rhizobiaceae</taxon>
        <taxon>Rhizobium/Agrobacterium group</taxon>
        <taxon>Rhizobium</taxon>
    </lineage>
</organism>
<name>A0ABV2J6B0_9HYPH</name>
<dbReference type="Pfam" id="PF02627">
    <property type="entry name" value="CMD"/>
    <property type="match status" value="1"/>
</dbReference>
<dbReference type="Proteomes" id="UP001549047">
    <property type="component" value="Unassembled WGS sequence"/>
</dbReference>
<dbReference type="EMBL" id="JBEPMB010000016">
    <property type="protein sequence ID" value="MET3616268.1"/>
    <property type="molecule type" value="Genomic_DNA"/>
</dbReference>